<dbReference type="Proteomes" id="UP000217780">
    <property type="component" value="Unassembled WGS sequence"/>
</dbReference>
<keyword evidence="1" id="KW-0732">Signal</keyword>
<feature type="signal peptide" evidence="1">
    <location>
        <begin position="1"/>
        <end position="21"/>
    </location>
</feature>
<protein>
    <recommendedName>
        <fullName evidence="4">Permuted papain-like amidase YaeF/Yiix C92 family enzyme</fullName>
    </recommendedName>
</protein>
<proteinExistence type="predicted"/>
<evidence type="ECO:0000256" key="1">
    <source>
        <dbReference type="SAM" id="SignalP"/>
    </source>
</evidence>
<dbReference type="Gene3D" id="3.90.1720.10">
    <property type="entry name" value="endopeptidase domain like (from Nostoc punctiforme)"/>
    <property type="match status" value="1"/>
</dbReference>
<reference evidence="2 3" key="1">
    <citation type="submission" date="2017-08" db="EMBL/GenBank/DDBJ databases">
        <title>WGS of Clinical strains of the CDC Group NO-1 linked to zoonotic infections in humans.</title>
        <authorList>
            <person name="Bernier A.-M."/>
            <person name="Bernard K."/>
        </authorList>
    </citation>
    <scope>NUCLEOTIDE SEQUENCE [LARGE SCALE GENOMIC DNA]</scope>
    <source>
        <strain evidence="2 3">NML91-0035</strain>
    </source>
</reference>
<dbReference type="InterPro" id="IPR038765">
    <property type="entry name" value="Papain-like_cys_pep_sf"/>
</dbReference>
<accession>A0A2A2T252</accession>
<organism evidence="2 3">
    <name type="scientific">Vandammella animalimorsus</name>
    <dbReference type="NCBI Taxonomy" id="2029117"/>
    <lineage>
        <taxon>Bacteria</taxon>
        <taxon>Pseudomonadati</taxon>
        <taxon>Pseudomonadota</taxon>
        <taxon>Betaproteobacteria</taxon>
        <taxon>Burkholderiales</taxon>
        <taxon>Comamonadaceae</taxon>
        <taxon>Vandammella</taxon>
    </lineage>
</organism>
<comment type="caution">
    <text evidence="2">The sequence shown here is derived from an EMBL/GenBank/DDBJ whole genome shotgun (WGS) entry which is preliminary data.</text>
</comment>
<gene>
    <name evidence="2" type="ORF">CLI92_13175</name>
</gene>
<name>A0A2A2T252_9BURK</name>
<sequence>MRHRLASVVGAALSLALTLNASTPASHVLRGPILAVPGDIQVGDWIFRGGISSDSRWIRAFSGSAFSHVGIVVQTTPHILIAHATTDDDPTNPDQVIFTGWDAFASAEVADRLAVARPLFMNAAQRIASAHHAAARLGERFLLTGRNSSPLYCTTLLLDAVQAQTDFNPSWQLLDLPVLGGEYLFPKALAQTDLHWIAGTADAP</sequence>
<evidence type="ECO:0000313" key="2">
    <source>
        <dbReference type="EMBL" id="PAX15604.1"/>
    </source>
</evidence>
<evidence type="ECO:0008006" key="4">
    <source>
        <dbReference type="Google" id="ProtNLM"/>
    </source>
</evidence>
<dbReference type="SUPFAM" id="SSF54001">
    <property type="entry name" value="Cysteine proteinases"/>
    <property type="match status" value="1"/>
</dbReference>
<evidence type="ECO:0000313" key="3">
    <source>
        <dbReference type="Proteomes" id="UP000217780"/>
    </source>
</evidence>
<feature type="chain" id="PRO_5012019617" description="Permuted papain-like amidase YaeF/Yiix C92 family enzyme" evidence="1">
    <location>
        <begin position="22"/>
        <end position="204"/>
    </location>
</feature>
<dbReference type="EMBL" id="NTBI01000015">
    <property type="protein sequence ID" value="PAX15604.1"/>
    <property type="molecule type" value="Genomic_DNA"/>
</dbReference>
<dbReference type="AlphaFoldDB" id="A0A2A2T252"/>